<dbReference type="NCBIfam" id="TIGR00924">
    <property type="entry name" value="yjdL_sub1_fam"/>
    <property type="match status" value="1"/>
</dbReference>
<feature type="transmembrane region" description="Helical" evidence="8">
    <location>
        <begin position="237"/>
        <end position="255"/>
    </location>
</feature>
<feature type="transmembrane region" description="Helical" evidence="8">
    <location>
        <begin position="92"/>
        <end position="109"/>
    </location>
</feature>
<feature type="transmembrane region" description="Helical" evidence="8">
    <location>
        <begin position="355"/>
        <end position="376"/>
    </location>
</feature>
<evidence type="ECO:0000256" key="6">
    <source>
        <dbReference type="ARBA" id="ARBA00023136"/>
    </source>
</evidence>
<comment type="caution">
    <text evidence="9">The sequence shown here is derived from an EMBL/GenBank/DDBJ whole genome shotgun (WGS) entry which is preliminary data.</text>
</comment>
<keyword evidence="3 7" id="KW-0812">Transmembrane</keyword>
<dbReference type="InterPro" id="IPR000109">
    <property type="entry name" value="POT_fam"/>
</dbReference>
<evidence type="ECO:0000256" key="1">
    <source>
        <dbReference type="ARBA" id="ARBA00004141"/>
    </source>
</evidence>
<keyword evidence="5 8" id="KW-1133">Transmembrane helix</keyword>
<feature type="transmembrane region" description="Helical" evidence="8">
    <location>
        <begin position="182"/>
        <end position="200"/>
    </location>
</feature>
<feature type="transmembrane region" description="Helical" evidence="8">
    <location>
        <begin position="63"/>
        <end position="80"/>
    </location>
</feature>
<dbReference type="InterPro" id="IPR018456">
    <property type="entry name" value="PTR2_symporter_CS"/>
</dbReference>
<keyword evidence="4" id="KW-0571">Peptide transport</keyword>
<dbReference type="PROSITE" id="PS01023">
    <property type="entry name" value="PTR2_2"/>
    <property type="match status" value="1"/>
</dbReference>
<accession>A0ABV7UR07</accession>
<organism evidence="9 10">
    <name type="scientific">Luteimonas notoginsengisoli</name>
    <dbReference type="NCBI Taxonomy" id="1578200"/>
    <lineage>
        <taxon>Bacteria</taxon>
        <taxon>Pseudomonadati</taxon>
        <taxon>Pseudomonadota</taxon>
        <taxon>Gammaproteobacteria</taxon>
        <taxon>Lysobacterales</taxon>
        <taxon>Lysobacteraceae</taxon>
        <taxon>Luteimonas</taxon>
    </lineage>
</organism>
<dbReference type="InterPro" id="IPR005279">
    <property type="entry name" value="Dipep/tripep_permease"/>
</dbReference>
<feature type="transmembrane region" description="Helical" evidence="8">
    <location>
        <begin position="388"/>
        <end position="410"/>
    </location>
</feature>
<keyword evidence="6 8" id="KW-0472">Membrane</keyword>
<dbReference type="PROSITE" id="PS01022">
    <property type="entry name" value="PTR2_1"/>
    <property type="match status" value="1"/>
</dbReference>
<sequence>MTSPAAATARPKLPRQIPYIIGNEGCERFSFYGMRNILVPFLISSLLLAYLPESERGGAAKDIFHTFVIGVYFFPLLGGWISDRFFGKYNTVLWLSLVYCAGHACLALFEDSRTGFYAGLFLIALGSGGIKPLVSAFVGDQFDRTNKSLAKIVYDAFYWTINLGSFFASLLMPIFLREYGPSVAFGIPGVLMLIATIIFWSGRKKYVHVPPAPADPHSFLRVARTALFAHAPGQGRAGLVVFAVGAALAVAALAWLVRDDFVIAVLLALGLLLAFGGLGASMQLDRARGVHPQHAIEGVRAVLRILIVFALVTPFWSLFDQKASTWVIQGGAMTMPHDQWWWPSWLVKAPAQMQALNPLLVMLLIPFNNLVLFPALRRMGLEITSLRRMGAGIAFSGLAWIVAGMIQLAIDGGDAVSIAWQIAPYALLTLGEVLVSATGLEFAYSQAPPSMKGTIMSFWLLSVSYGNLWVLITNAAVRNEAVTTQIAGTGLTENAFLMFFFAVFALLTALVFALYARRYPMQDNYRTA</sequence>
<keyword evidence="4" id="KW-0653">Protein transport</keyword>
<reference evidence="10" key="1">
    <citation type="journal article" date="2019" name="Int. J. Syst. Evol. Microbiol.">
        <title>The Global Catalogue of Microorganisms (GCM) 10K type strain sequencing project: providing services to taxonomists for standard genome sequencing and annotation.</title>
        <authorList>
            <consortium name="The Broad Institute Genomics Platform"/>
            <consortium name="The Broad Institute Genome Sequencing Center for Infectious Disease"/>
            <person name="Wu L."/>
            <person name="Ma J."/>
        </authorList>
    </citation>
    <scope>NUCLEOTIDE SEQUENCE [LARGE SCALE GENOMIC DNA]</scope>
    <source>
        <strain evidence="10">KCTC 42211</strain>
    </source>
</reference>
<evidence type="ECO:0000256" key="4">
    <source>
        <dbReference type="ARBA" id="ARBA00022856"/>
    </source>
</evidence>
<dbReference type="RefSeq" id="WP_386706655.1">
    <property type="nucleotide sequence ID" value="NZ_JBHRYF010000001.1"/>
</dbReference>
<dbReference type="Pfam" id="PF00854">
    <property type="entry name" value="PTR2"/>
    <property type="match status" value="1"/>
</dbReference>
<dbReference type="Proteomes" id="UP001595724">
    <property type="component" value="Unassembled WGS sequence"/>
</dbReference>
<dbReference type="Gene3D" id="1.20.1250.20">
    <property type="entry name" value="MFS general substrate transporter like domains"/>
    <property type="match status" value="1"/>
</dbReference>
<keyword evidence="10" id="KW-1185">Reference proteome</keyword>
<evidence type="ECO:0000256" key="7">
    <source>
        <dbReference type="RuleBase" id="RU003755"/>
    </source>
</evidence>
<dbReference type="PANTHER" id="PTHR11654">
    <property type="entry name" value="OLIGOPEPTIDE TRANSPORTER-RELATED"/>
    <property type="match status" value="1"/>
</dbReference>
<feature type="transmembrane region" description="Helical" evidence="8">
    <location>
        <begin position="261"/>
        <end position="280"/>
    </location>
</feature>
<dbReference type="SUPFAM" id="SSF103473">
    <property type="entry name" value="MFS general substrate transporter"/>
    <property type="match status" value="1"/>
</dbReference>
<feature type="transmembrane region" description="Helical" evidence="8">
    <location>
        <begin position="422"/>
        <end position="444"/>
    </location>
</feature>
<proteinExistence type="inferred from homology"/>
<feature type="transmembrane region" description="Helical" evidence="8">
    <location>
        <begin position="115"/>
        <end position="135"/>
    </location>
</feature>
<comment type="subcellular location">
    <subcellularLocation>
        <location evidence="1 7">Membrane</location>
        <topology evidence="1 7">Multi-pass membrane protein</topology>
    </subcellularLocation>
</comment>
<feature type="transmembrane region" description="Helical" evidence="8">
    <location>
        <begin position="496"/>
        <end position="516"/>
    </location>
</feature>
<evidence type="ECO:0000313" key="10">
    <source>
        <dbReference type="Proteomes" id="UP001595724"/>
    </source>
</evidence>
<feature type="transmembrane region" description="Helical" evidence="8">
    <location>
        <begin position="301"/>
        <end position="319"/>
    </location>
</feature>
<dbReference type="InterPro" id="IPR036259">
    <property type="entry name" value="MFS_trans_sf"/>
</dbReference>
<evidence type="ECO:0000256" key="8">
    <source>
        <dbReference type="SAM" id="Phobius"/>
    </source>
</evidence>
<comment type="similarity">
    <text evidence="2 7">Belongs to the major facilitator superfamily. Proton-dependent oligopeptide transporter (POT/PTR) (TC 2.A.17) family.</text>
</comment>
<evidence type="ECO:0000256" key="5">
    <source>
        <dbReference type="ARBA" id="ARBA00022989"/>
    </source>
</evidence>
<feature type="transmembrane region" description="Helical" evidence="8">
    <location>
        <begin position="32"/>
        <end position="51"/>
    </location>
</feature>
<gene>
    <name evidence="9" type="ORF">ACFOM9_04700</name>
</gene>
<dbReference type="EMBL" id="JBHRYF010000001">
    <property type="protein sequence ID" value="MFC3659379.1"/>
    <property type="molecule type" value="Genomic_DNA"/>
</dbReference>
<protein>
    <submittedName>
        <fullName evidence="9">Oligopeptide:H+ symporter</fullName>
    </submittedName>
</protein>
<feature type="transmembrane region" description="Helical" evidence="8">
    <location>
        <begin position="456"/>
        <end position="476"/>
    </location>
</feature>
<evidence type="ECO:0000256" key="3">
    <source>
        <dbReference type="ARBA" id="ARBA00022692"/>
    </source>
</evidence>
<evidence type="ECO:0000313" key="9">
    <source>
        <dbReference type="EMBL" id="MFC3659379.1"/>
    </source>
</evidence>
<evidence type="ECO:0000256" key="2">
    <source>
        <dbReference type="ARBA" id="ARBA00005982"/>
    </source>
</evidence>
<name>A0ABV7UR07_9GAMM</name>
<feature type="transmembrane region" description="Helical" evidence="8">
    <location>
        <begin position="156"/>
        <end position="176"/>
    </location>
</feature>
<keyword evidence="7" id="KW-0813">Transport</keyword>